<feature type="region of interest" description="Disordered" evidence="1">
    <location>
        <begin position="16"/>
        <end position="36"/>
    </location>
</feature>
<dbReference type="EMBL" id="GBRH01248813">
    <property type="protein sequence ID" value="JAD49082.1"/>
    <property type="molecule type" value="Transcribed_RNA"/>
</dbReference>
<protein>
    <submittedName>
        <fullName evidence="2">Uncharacterized protein</fullName>
    </submittedName>
</protein>
<dbReference type="AlphaFoldDB" id="A0A0A9SZU9"/>
<accession>A0A0A9SZU9</accession>
<feature type="compositionally biased region" description="Polar residues" evidence="1">
    <location>
        <begin position="25"/>
        <end position="36"/>
    </location>
</feature>
<organism evidence="2">
    <name type="scientific">Arundo donax</name>
    <name type="common">Giant reed</name>
    <name type="synonym">Donax arundinaceus</name>
    <dbReference type="NCBI Taxonomy" id="35708"/>
    <lineage>
        <taxon>Eukaryota</taxon>
        <taxon>Viridiplantae</taxon>
        <taxon>Streptophyta</taxon>
        <taxon>Embryophyta</taxon>
        <taxon>Tracheophyta</taxon>
        <taxon>Spermatophyta</taxon>
        <taxon>Magnoliopsida</taxon>
        <taxon>Liliopsida</taxon>
        <taxon>Poales</taxon>
        <taxon>Poaceae</taxon>
        <taxon>PACMAD clade</taxon>
        <taxon>Arundinoideae</taxon>
        <taxon>Arundineae</taxon>
        <taxon>Arundo</taxon>
    </lineage>
</organism>
<evidence type="ECO:0000256" key="1">
    <source>
        <dbReference type="SAM" id="MobiDB-lite"/>
    </source>
</evidence>
<name>A0A0A9SZU9_ARUDO</name>
<proteinExistence type="predicted"/>
<reference evidence="2" key="1">
    <citation type="submission" date="2014-09" db="EMBL/GenBank/DDBJ databases">
        <authorList>
            <person name="Magalhaes I.L.F."/>
            <person name="Oliveira U."/>
            <person name="Santos F.R."/>
            <person name="Vidigal T.H.D.A."/>
            <person name="Brescovit A.D."/>
            <person name="Santos A.J."/>
        </authorList>
    </citation>
    <scope>NUCLEOTIDE SEQUENCE</scope>
    <source>
        <tissue evidence="2">Shoot tissue taken approximately 20 cm above the soil surface</tissue>
    </source>
</reference>
<evidence type="ECO:0000313" key="2">
    <source>
        <dbReference type="EMBL" id="JAD49082.1"/>
    </source>
</evidence>
<sequence length="36" mass="3638">MTAVTSSMIPLRPSVMTSAKRACTAPSSTSLARLGG</sequence>
<reference evidence="2" key="2">
    <citation type="journal article" date="2015" name="Data Brief">
        <title>Shoot transcriptome of the giant reed, Arundo donax.</title>
        <authorList>
            <person name="Barrero R.A."/>
            <person name="Guerrero F.D."/>
            <person name="Moolhuijzen P."/>
            <person name="Goolsby J.A."/>
            <person name="Tidwell J."/>
            <person name="Bellgard S.E."/>
            <person name="Bellgard M.I."/>
        </authorList>
    </citation>
    <scope>NUCLEOTIDE SEQUENCE</scope>
    <source>
        <tissue evidence="2">Shoot tissue taken approximately 20 cm above the soil surface</tissue>
    </source>
</reference>